<name>A0A2R8BLQ8_9RHOB</name>
<feature type="compositionally biased region" description="Basic and acidic residues" evidence="1">
    <location>
        <begin position="169"/>
        <end position="181"/>
    </location>
</feature>
<dbReference type="RefSeq" id="WP_108854324.1">
    <property type="nucleotide sequence ID" value="NZ_OMOQ01000003.1"/>
</dbReference>
<protein>
    <submittedName>
        <fullName evidence="2">Uncharacterized protein</fullName>
    </submittedName>
</protein>
<evidence type="ECO:0000313" key="2">
    <source>
        <dbReference type="EMBL" id="SPH24305.1"/>
    </source>
</evidence>
<organism evidence="2 3">
    <name type="scientific">Albidovulum aquaemixtae</name>
    <dbReference type="NCBI Taxonomy" id="1542388"/>
    <lineage>
        <taxon>Bacteria</taxon>
        <taxon>Pseudomonadati</taxon>
        <taxon>Pseudomonadota</taxon>
        <taxon>Alphaproteobacteria</taxon>
        <taxon>Rhodobacterales</taxon>
        <taxon>Paracoccaceae</taxon>
        <taxon>Albidovulum</taxon>
    </lineage>
</organism>
<feature type="compositionally biased region" description="Low complexity" evidence="1">
    <location>
        <begin position="182"/>
        <end position="191"/>
    </location>
</feature>
<proteinExistence type="predicted"/>
<accession>A0A2R8BLQ8</accession>
<keyword evidence="3" id="KW-1185">Reference proteome</keyword>
<gene>
    <name evidence="2" type="ORF">DEA8626_03355</name>
</gene>
<sequence length="233" mass="25830">MKVHFVLNKVTKTFAVVLRDLAAHRKAGKANEKPAIHDRVAEALNSAVCMHGDADMVFEQRRGDDNNWTKQDLAKAVMPEVYKGLMKIAQYLDTLKNNLVGLNITTDKELEEAIRKFMDNDKDASAAKAFLKKIYLQDNGKLRYPTMAEINARTDTFLPRLRDSLEAARRRAKAEAEERAKQAASSSSEQAPQAVYGSGPPAIDADYAIPPAPAQLYGQVPQLDYDSVNAPLN</sequence>
<feature type="region of interest" description="Disordered" evidence="1">
    <location>
        <begin position="169"/>
        <end position="208"/>
    </location>
</feature>
<dbReference type="Proteomes" id="UP000244924">
    <property type="component" value="Unassembled WGS sequence"/>
</dbReference>
<dbReference type="AlphaFoldDB" id="A0A2R8BLQ8"/>
<evidence type="ECO:0000313" key="3">
    <source>
        <dbReference type="Proteomes" id="UP000244924"/>
    </source>
</evidence>
<reference evidence="2 3" key="1">
    <citation type="submission" date="2018-03" db="EMBL/GenBank/DDBJ databases">
        <authorList>
            <person name="Keele B.F."/>
        </authorList>
    </citation>
    <scope>NUCLEOTIDE SEQUENCE [LARGE SCALE GENOMIC DNA]</scope>
    <source>
        <strain evidence="2 3">CECT 8626</strain>
    </source>
</reference>
<evidence type="ECO:0000256" key="1">
    <source>
        <dbReference type="SAM" id="MobiDB-lite"/>
    </source>
</evidence>
<dbReference type="EMBL" id="OMOQ01000003">
    <property type="protein sequence ID" value="SPH24305.1"/>
    <property type="molecule type" value="Genomic_DNA"/>
</dbReference>